<comment type="caution">
    <text evidence="1">The sequence shown here is derived from an EMBL/GenBank/DDBJ whole genome shotgun (WGS) entry which is preliminary data.</text>
</comment>
<dbReference type="Gene3D" id="3.40.50.1000">
    <property type="entry name" value="HAD superfamily/HAD-like"/>
    <property type="match status" value="1"/>
</dbReference>
<dbReference type="InterPro" id="IPR036412">
    <property type="entry name" value="HAD-like_sf"/>
</dbReference>
<name>A0A931FVL8_9ACTN</name>
<organism evidence="1 2">
    <name type="scientific">Actinoplanes aureus</name>
    <dbReference type="NCBI Taxonomy" id="2792083"/>
    <lineage>
        <taxon>Bacteria</taxon>
        <taxon>Bacillati</taxon>
        <taxon>Actinomycetota</taxon>
        <taxon>Actinomycetes</taxon>
        <taxon>Micromonosporales</taxon>
        <taxon>Micromonosporaceae</taxon>
        <taxon>Actinoplanes</taxon>
    </lineage>
</organism>
<keyword evidence="2" id="KW-1185">Reference proteome</keyword>
<gene>
    <name evidence="1" type="ORF">I4J89_08310</name>
</gene>
<dbReference type="EMBL" id="JADQTO010000003">
    <property type="protein sequence ID" value="MBG0561463.1"/>
    <property type="molecule type" value="Genomic_DNA"/>
</dbReference>
<dbReference type="SUPFAM" id="SSF56784">
    <property type="entry name" value="HAD-like"/>
    <property type="match status" value="1"/>
</dbReference>
<dbReference type="Proteomes" id="UP000598146">
    <property type="component" value="Unassembled WGS sequence"/>
</dbReference>
<reference evidence="1" key="1">
    <citation type="submission" date="2020-11" db="EMBL/GenBank/DDBJ databases">
        <title>Isolation and identification of active actinomycetes.</title>
        <authorList>
            <person name="Sun X."/>
        </authorList>
    </citation>
    <scope>NUCLEOTIDE SEQUENCE</scope>
    <source>
        <strain evidence="1">NEAU-A11</strain>
    </source>
</reference>
<keyword evidence="1" id="KW-0378">Hydrolase</keyword>
<sequence>MIDTIFFDVPSSIRYVGDRPDNDVRPAEDAGMKTCLIRRGGACSAAKHNAASG</sequence>
<evidence type="ECO:0000313" key="2">
    <source>
        <dbReference type="Proteomes" id="UP000598146"/>
    </source>
</evidence>
<dbReference type="Pfam" id="PF13242">
    <property type="entry name" value="Hydrolase_like"/>
    <property type="match status" value="1"/>
</dbReference>
<protein>
    <submittedName>
        <fullName evidence="1">HAD hydrolase-like protein</fullName>
    </submittedName>
</protein>
<dbReference type="AlphaFoldDB" id="A0A931FVL8"/>
<dbReference type="InterPro" id="IPR023214">
    <property type="entry name" value="HAD_sf"/>
</dbReference>
<proteinExistence type="predicted"/>
<dbReference type="GO" id="GO:0016787">
    <property type="term" value="F:hydrolase activity"/>
    <property type="evidence" value="ECO:0007669"/>
    <property type="project" value="UniProtKB-KW"/>
</dbReference>
<evidence type="ECO:0000313" key="1">
    <source>
        <dbReference type="EMBL" id="MBG0561463.1"/>
    </source>
</evidence>
<accession>A0A931FVL8</accession>
<dbReference type="RefSeq" id="WP_196413252.1">
    <property type="nucleotide sequence ID" value="NZ_JADQTO010000003.1"/>
</dbReference>